<dbReference type="Proteomes" id="UP001472866">
    <property type="component" value="Chromosome 02"/>
</dbReference>
<keyword evidence="2" id="KW-0378">Hydrolase</keyword>
<sequence length="307" mass="32195">MQMSREVAQALASNKPVVALESTILCHGMPYPSNVRTALEVEEIIRSAGAVPATIAIIGGIPHVGLTRKEIEMLGREGHKVKKVSRRDLAYVVASRVHGATTVSATMILAHAAGVRVFVTGGIGGVHRGVESTWDVSTDLRELGRTPVCVVCAGVKSILDIPKTLEYLETEGVPVMTYGQKDFPSFFTASSGVRSPMTVGSAEQAAAVVGAQADLGLGGTLVAVPIPREHQADAAEVEGAISACLERARAEGVTGNAITPFILQGVKDLTKGKSLEANISLVKNNALVGAEIARHVSRAEVRPRARL</sequence>
<dbReference type="GO" id="GO:0005737">
    <property type="term" value="C:cytoplasm"/>
    <property type="evidence" value="ECO:0007669"/>
    <property type="project" value="TreeGrafter"/>
</dbReference>
<evidence type="ECO:0000256" key="1">
    <source>
        <dbReference type="ARBA" id="ARBA00022723"/>
    </source>
</evidence>
<evidence type="ECO:0000256" key="5">
    <source>
        <dbReference type="ARBA" id="ARBA00023295"/>
    </source>
</evidence>
<dbReference type="Gene3D" id="3.40.1790.10">
    <property type="entry name" value="Indigoidine synthase domain"/>
    <property type="match status" value="1"/>
</dbReference>
<dbReference type="PANTHER" id="PTHR42909:SF1">
    <property type="entry name" value="CARBOHYDRATE KINASE PFKB DOMAIN-CONTAINING PROTEIN"/>
    <property type="match status" value="1"/>
</dbReference>
<dbReference type="GO" id="GO:0004730">
    <property type="term" value="F:pseudouridylate synthase activity"/>
    <property type="evidence" value="ECO:0007669"/>
    <property type="project" value="InterPro"/>
</dbReference>
<evidence type="ECO:0000256" key="2">
    <source>
        <dbReference type="ARBA" id="ARBA00022801"/>
    </source>
</evidence>
<dbReference type="Pfam" id="PF04227">
    <property type="entry name" value="Indigoidine_A"/>
    <property type="match status" value="1"/>
</dbReference>
<dbReference type="GO" id="GO:0046872">
    <property type="term" value="F:metal ion binding"/>
    <property type="evidence" value="ECO:0007669"/>
    <property type="project" value="UniProtKB-KW"/>
</dbReference>
<organism evidence="6 7">
    <name type="scientific">Chloropicon roscoffensis</name>
    <dbReference type="NCBI Taxonomy" id="1461544"/>
    <lineage>
        <taxon>Eukaryota</taxon>
        <taxon>Viridiplantae</taxon>
        <taxon>Chlorophyta</taxon>
        <taxon>Chloropicophyceae</taxon>
        <taxon>Chloropicales</taxon>
        <taxon>Chloropicaceae</taxon>
        <taxon>Chloropicon</taxon>
    </lineage>
</organism>
<protein>
    <submittedName>
        <fullName evidence="6">Pseudouridine-5'-phosphate glycosidase</fullName>
    </submittedName>
</protein>
<evidence type="ECO:0000256" key="4">
    <source>
        <dbReference type="ARBA" id="ARBA00023239"/>
    </source>
</evidence>
<dbReference type="SUPFAM" id="SSF110581">
    <property type="entry name" value="Indigoidine synthase A-like"/>
    <property type="match status" value="1"/>
</dbReference>
<dbReference type="EMBL" id="CP151502">
    <property type="protein sequence ID" value="WZN60125.1"/>
    <property type="molecule type" value="Genomic_DNA"/>
</dbReference>
<dbReference type="AlphaFoldDB" id="A0AAX4P315"/>
<dbReference type="GO" id="GO:0016798">
    <property type="term" value="F:hydrolase activity, acting on glycosyl bonds"/>
    <property type="evidence" value="ECO:0007669"/>
    <property type="project" value="UniProtKB-KW"/>
</dbReference>
<keyword evidence="1" id="KW-0479">Metal-binding</keyword>
<keyword evidence="4" id="KW-0456">Lyase</keyword>
<keyword evidence="5 6" id="KW-0326">Glycosidase</keyword>
<evidence type="ECO:0000313" key="6">
    <source>
        <dbReference type="EMBL" id="WZN60125.1"/>
    </source>
</evidence>
<dbReference type="InterPro" id="IPR022830">
    <property type="entry name" value="Indigdn_synthA-like"/>
</dbReference>
<keyword evidence="7" id="KW-1185">Reference proteome</keyword>
<reference evidence="6 7" key="1">
    <citation type="submission" date="2024-03" db="EMBL/GenBank/DDBJ databases">
        <title>Complete genome sequence of the green alga Chloropicon roscoffensis RCC1871.</title>
        <authorList>
            <person name="Lemieux C."/>
            <person name="Pombert J.-F."/>
            <person name="Otis C."/>
            <person name="Turmel M."/>
        </authorList>
    </citation>
    <scope>NUCLEOTIDE SEQUENCE [LARGE SCALE GENOMIC DNA]</scope>
    <source>
        <strain evidence="6 7">RCC1871</strain>
    </source>
</reference>
<dbReference type="InterPro" id="IPR007342">
    <property type="entry name" value="PsuG"/>
</dbReference>
<proteinExistence type="inferred from homology"/>
<gene>
    <name evidence="6" type="ORF">HKI87_02g16530</name>
</gene>
<accession>A0AAX4P315</accession>
<dbReference type="HAMAP" id="MF_01876">
    <property type="entry name" value="PsiMP_glycosidase"/>
    <property type="match status" value="1"/>
</dbReference>
<dbReference type="PANTHER" id="PTHR42909">
    <property type="entry name" value="ZGC:136858"/>
    <property type="match status" value="1"/>
</dbReference>
<evidence type="ECO:0000256" key="3">
    <source>
        <dbReference type="ARBA" id="ARBA00023211"/>
    </source>
</evidence>
<name>A0AAX4P315_9CHLO</name>
<evidence type="ECO:0000313" key="7">
    <source>
        <dbReference type="Proteomes" id="UP001472866"/>
    </source>
</evidence>
<keyword evidence="3" id="KW-0464">Manganese</keyword>